<feature type="compositionally biased region" description="Low complexity" evidence="1">
    <location>
        <begin position="11"/>
        <end position="29"/>
    </location>
</feature>
<reference evidence="2" key="1">
    <citation type="submission" date="2019-06" db="EMBL/GenBank/DDBJ databases">
        <authorList>
            <person name="Zheng W."/>
        </authorList>
    </citation>
    <scope>NUCLEOTIDE SEQUENCE</scope>
    <source>
        <strain evidence="2">QDHG01</strain>
    </source>
</reference>
<feature type="compositionally biased region" description="Low complexity" evidence="1">
    <location>
        <begin position="48"/>
        <end position="73"/>
    </location>
</feature>
<organism evidence="2 3">
    <name type="scientific">Halteria grandinella</name>
    <dbReference type="NCBI Taxonomy" id="5974"/>
    <lineage>
        <taxon>Eukaryota</taxon>
        <taxon>Sar</taxon>
        <taxon>Alveolata</taxon>
        <taxon>Ciliophora</taxon>
        <taxon>Intramacronucleata</taxon>
        <taxon>Spirotrichea</taxon>
        <taxon>Stichotrichia</taxon>
        <taxon>Sporadotrichida</taxon>
        <taxon>Halteriidae</taxon>
        <taxon>Halteria</taxon>
    </lineage>
</organism>
<feature type="region of interest" description="Disordered" evidence="1">
    <location>
        <begin position="1"/>
        <end position="129"/>
    </location>
</feature>
<feature type="compositionally biased region" description="Polar residues" evidence="1">
    <location>
        <begin position="37"/>
        <end position="46"/>
    </location>
</feature>
<sequence>MRIIDNRNKMKGSSKTTGAAAKKPAAQPQGGAGLMISGSTVKSQKTPVVAASSALGKAAPAKAGGAGKAPAVATTGQKKPPAQGVAPKKEDKPEQIPTQQQQQIEEKKELPTLEEAKVPPREPTPPPQEPIKFEVMVKYNHYKGMFPVLDGVLREDSIDEEYCLSFVFKGNYALQIREEKDPERKYLAKAENGDKAWVNVQEGKVYVLEVDEDAEVEAERRKNAKPIEFYKPEQPKQNARINGLTAQLKGMSIDELKEKGDKYKELIEARDLEDILYK</sequence>
<dbReference type="OrthoDB" id="73831at2759"/>
<evidence type="ECO:0000256" key="1">
    <source>
        <dbReference type="SAM" id="MobiDB-lite"/>
    </source>
</evidence>
<name>A0A8J8NL60_HALGN</name>
<comment type="caution">
    <text evidence="2">The sequence shown here is derived from an EMBL/GenBank/DDBJ whole genome shotgun (WGS) entry which is preliminary data.</text>
</comment>
<protein>
    <submittedName>
        <fullName evidence="2">Uncharacterized protein</fullName>
    </submittedName>
</protein>
<evidence type="ECO:0000313" key="3">
    <source>
        <dbReference type="Proteomes" id="UP000785679"/>
    </source>
</evidence>
<keyword evidence="3" id="KW-1185">Reference proteome</keyword>
<accession>A0A8J8NL60</accession>
<gene>
    <name evidence="2" type="ORF">FGO68_gene6519</name>
</gene>
<evidence type="ECO:0000313" key="2">
    <source>
        <dbReference type="EMBL" id="TNV76374.1"/>
    </source>
</evidence>
<dbReference type="AlphaFoldDB" id="A0A8J8NL60"/>
<dbReference type="EMBL" id="RRYP01013719">
    <property type="protein sequence ID" value="TNV76374.1"/>
    <property type="molecule type" value="Genomic_DNA"/>
</dbReference>
<dbReference type="Proteomes" id="UP000785679">
    <property type="component" value="Unassembled WGS sequence"/>
</dbReference>
<proteinExistence type="predicted"/>
<feature type="compositionally biased region" description="Basic and acidic residues" evidence="1">
    <location>
        <begin position="104"/>
        <end position="120"/>
    </location>
</feature>